<comment type="activity regulation">
    <text evidence="18">Feedback inhibited by histidine.</text>
</comment>
<dbReference type="InterPro" id="IPR011322">
    <property type="entry name" value="N-reg_PII-like_a/b"/>
</dbReference>
<comment type="function">
    <text evidence="17 18">Catalyzes the condensation of ATP and 5-phosphoribose 1-diphosphate to form N'-(5'-phosphoribosyl)-ATP (PR-ATP). Has a crucial role in the pathway because the rate of histidine biosynthesis seems to be controlled primarily by regulation of HisG enzymatic activity.</text>
</comment>
<evidence type="ECO:0000256" key="9">
    <source>
        <dbReference type="ARBA" id="ARBA00022605"/>
    </source>
</evidence>
<evidence type="ECO:0000256" key="11">
    <source>
        <dbReference type="ARBA" id="ARBA00022679"/>
    </source>
</evidence>
<dbReference type="Pfam" id="PF01634">
    <property type="entry name" value="HisG"/>
    <property type="match status" value="1"/>
</dbReference>
<dbReference type="InterPro" id="IPR015867">
    <property type="entry name" value="N-reg_PII/ATP_PRibTrfase_C"/>
</dbReference>
<organism evidence="21 22">
    <name type="scientific">Membranihabitans marinus</name>
    <dbReference type="NCBI Taxonomy" id="1227546"/>
    <lineage>
        <taxon>Bacteria</taxon>
        <taxon>Pseudomonadati</taxon>
        <taxon>Bacteroidota</taxon>
        <taxon>Saprospiria</taxon>
        <taxon>Saprospirales</taxon>
        <taxon>Saprospiraceae</taxon>
        <taxon>Membranihabitans</taxon>
    </lineage>
</organism>
<dbReference type="SUPFAM" id="SSF54913">
    <property type="entry name" value="GlnB-like"/>
    <property type="match status" value="1"/>
</dbReference>
<dbReference type="RefSeq" id="WP_222580431.1">
    <property type="nucleotide sequence ID" value="NZ_JAHVHU010000010.1"/>
</dbReference>
<evidence type="ECO:0000256" key="6">
    <source>
        <dbReference type="ARBA" id="ARBA00011946"/>
    </source>
</evidence>
<keyword evidence="22" id="KW-1185">Reference proteome</keyword>
<evidence type="ECO:0000256" key="8">
    <source>
        <dbReference type="ARBA" id="ARBA00022490"/>
    </source>
</evidence>
<dbReference type="FunFam" id="3.40.190.10:FF:000008">
    <property type="entry name" value="ATP phosphoribosyltransferase"/>
    <property type="match status" value="1"/>
</dbReference>
<reference evidence="21" key="1">
    <citation type="submission" date="2021-06" db="EMBL/GenBank/DDBJ databases">
        <title>44 bacteria genomes isolated from Dapeng, Shenzhen.</title>
        <authorList>
            <person name="Zheng W."/>
            <person name="Yu S."/>
            <person name="Huang Y."/>
        </authorList>
    </citation>
    <scope>NUCLEOTIDE SEQUENCE</scope>
    <source>
        <strain evidence="21">DP5N28-2</strain>
    </source>
</reference>
<protein>
    <recommendedName>
        <fullName evidence="7 18">ATP phosphoribosyltransferase</fullName>
        <shortName evidence="18">ATP-PRT</shortName>
        <shortName evidence="18">ATP-PRTase</shortName>
        <ecNumber evidence="6 18">2.4.2.17</ecNumber>
    </recommendedName>
</protein>
<comment type="caution">
    <text evidence="21">The sequence shown here is derived from an EMBL/GenBank/DDBJ whole genome shotgun (WGS) entry which is preliminary data.</text>
</comment>
<accession>A0A953HNK3</accession>
<evidence type="ECO:0000256" key="13">
    <source>
        <dbReference type="ARBA" id="ARBA00022741"/>
    </source>
</evidence>
<dbReference type="HAMAP" id="MF_00079">
    <property type="entry name" value="HisG_Long"/>
    <property type="match status" value="1"/>
</dbReference>
<dbReference type="GO" id="GO:0005737">
    <property type="term" value="C:cytoplasm"/>
    <property type="evidence" value="ECO:0007669"/>
    <property type="project" value="UniProtKB-SubCell"/>
</dbReference>
<dbReference type="FunFam" id="3.30.70.120:FF:000002">
    <property type="entry name" value="ATP phosphoribosyltransferase"/>
    <property type="match status" value="1"/>
</dbReference>
<dbReference type="InterPro" id="IPR013820">
    <property type="entry name" value="ATP_PRibTrfase_cat"/>
</dbReference>
<evidence type="ECO:0000256" key="10">
    <source>
        <dbReference type="ARBA" id="ARBA00022676"/>
    </source>
</evidence>
<dbReference type="InterPro" id="IPR013115">
    <property type="entry name" value="HisG_C"/>
</dbReference>
<evidence type="ECO:0000256" key="3">
    <source>
        <dbReference type="ARBA" id="ARBA00004496"/>
    </source>
</evidence>
<dbReference type="NCBIfam" id="TIGR00070">
    <property type="entry name" value="hisG"/>
    <property type="match status" value="1"/>
</dbReference>
<evidence type="ECO:0000256" key="17">
    <source>
        <dbReference type="ARBA" id="ARBA00024861"/>
    </source>
</evidence>
<evidence type="ECO:0000259" key="19">
    <source>
        <dbReference type="Pfam" id="PF01634"/>
    </source>
</evidence>
<dbReference type="PANTHER" id="PTHR21403:SF8">
    <property type="entry name" value="ATP PHOSPHORIBOSYLTRANSFERASE"/>
    <property type="match status" value="1"/>
</dbReference>
<evidence type="ECO:0000256" key="4">
    <source>
        <dbReference type="ARBA" id="ARBA00004667"/>
    </source>
</evidence>
<comment type="pathway">
    <text evidence="4 18">Amino-acid biosynthesis; L-histidine biosynthesis; L-histidine from 5-phospho-alpha-D-ribose 1-diphosphate: step 1/9.</text>
</comment>
<dbReference type="SUPFAM" id="SSF53850">
    <property type="entry name" value="Periplasmic binding protein-like II"/>
    <property type="match status" value="1"/>
</dbReference>
<evidence type="ECO:0000256" key="2">
    <source>
        <dbReference type="ARBA" id="ARBA00001946"/>
    </source>
</evidence>
<comment type="similarity">
    <text evidence="5 18">Belongs to the ATP phosphoribosyltransferase family. Long subfamily.</text>
</comment>
<dbReference type="EMBL" id="JAHVHU010000010">
    <property type="protein sequence ID" value="MBY5958897.1"/>
    <property type="molecule type" value="Genomic_DNA"/>
</dbReference>
<dbReference type="Gene3D" id="3.40.190.10">
    <property type="entry name" value="Periplasmic binding protein-like II"/>
    <property type="match status" value="2"/>
</dbReference>
<keyword evidence="14 18" id="KW-0067">ATP-binding</keyword>
<keyword evidence="16 18" id="KW-0368">Histidine biosynthesis</keyword>
<dbReference type="Pfam" id="PF08029">
    <property type="entry name" value="HisG_C"/>
    <property type="match status" value="1"/>
</dbReference>
<dbReference type="GO" id="GO:0000105">
    <property type="term" value="P:L-histidine biosynthetic process"/>
    <property type="evidence" value="ECO:0007669"/>
    <property type="project" value="UniProtKB-UniRule"/>
</dbReference>
<sequence length="283" mass="31173">MLNIAIQKSGRMSQDSIDLLKRCGLRFSSSGRGLIAQSSGFPANIYYLRDDDIPDYVEDGIADVGIVGLNVLLEGQNEVTISKKLGFSRCRLSIAIPREMDYQNIQDLDGKEIATSYPVILKNYLDEQNVSARIHTISGSVEIAPGIGLTDGICDIVSTGSTLLSNGLKEVENILNSEAVMISHNNLDATKQDLLDKLIFRIKSVQKAIKSKYILLNAPNDKLDKIIDLLPGMKSPSILPLAEDGWSSVHSVVHEEDFWEVIDQLKEYGAESLLVVPIEKMIL</sequence>
<keyword evidence="10 18" id="KW-0328">Glycosyltransferase</keyword>
<dbReference type="GO" id="GO:0005524">
    <property type="term" value="F:ATP binding"/>
    <property type="evidence" value="ECO:0007669"/>
    <property type="project" value="UniProtKB-KW"/>
</dbReference>
<evidence type="ECO:0000313" key="21">
    <source>
        <dbReference type="EMBL" id="MBY5958897.1"/>
    </source>
</evidence>
<dbReference type="EC" id="2.4.2.17" evidence="6 18"/>
<keyword evidence="11 18" id="KW-0808">Transferase</keyword>
<dbReference type="PANTHER" id="PTHR21403">
    <property type="entry name" value="ATP PHOSPHORIBOSYLTRANSFERASE ATP-PRTASE"/>
    <property type="match status" value="1"/>
</dbReference>
<dbReference type="NCBIfam" id="TIGR03455">
    <property type="entry name" value="HisG_C-term"/>
    <property type="match status" value="1"/>
</dbReference>
<comment type="catalytic activity">
    <reaction evidence="1 18">
        <text>1-(5-phospho-beta-D-ribosyl)-ATP + diphosphate = 5-phospho-alpha-D-ribose 1-diphosphate + ATP</text>
        <dbReference type="Rhea" id="RHEA:18473"/>
        <dbReference type="ChEBI" id="CHEBI:30616"/>
        <dbReference type="ChEBI" id="CHEBI:33019"/>
        <dbReference type="ChEBI" id="CHEBI:58017"/>
        <dbReference type="ChEBI" id="CHEBI:73183"/>
        <dbReference type="EC" id="2.4.2.17"/>
    </reaction>
</comment>
<dbReference type="GO" id="GO:0003879">
    <property type="term" value="F:ATP phosphoribosyltransferase activity"/>
    <property type="evidence" value="ECO:0007669"/>
    <property type="project" value="UniProtKB-UniRule"/>
</dbReference>
<name>A0A953HNK3_9BACT</name>
<dbReference type="InterPro" id="IPR001348">
    <property type="entry name" value="ATP_PRibTrfase_HisG"/>
</dbReference>
<dbReference type="GO" id="GO:0000287">
    <property type="term" value="F:magnesium ion binding"/>
    <property type="evidence" value="ECO:0007669"/>
    <property type="project" value="UniProtKB-UniRule"/>
</dbReference>
<proteinExistence type="inferred from homology"/>
<keyword evidence="13 18" id="KW-0547">Nucleotide-binding</keyword>
<evidence type="ECO:0000256" key="16">
    <source>
        <dbReference type="ARBA" id="ARBA00023102"/>
    </source>
</evidence>
<comment type="cofactor">
    <cofactor evidence="2 18">
        <name>Mg(2+)</name>
        <dbReference type="ChEBI" id="CHEBI:18420"/>
    </cofactor>
</comment>
<evidence type="ECO:0000256" key="15">
    <source>
        <dbReference type="ARBA" id="ARBA00022842"/>
    </source>
</evidence>
<evidence type="ECO:0000256" key="7">
    <source>
        <dbReference type="ARBA" id="ARBA00020998"/>
    </source>
</evidence>
<evidence type="ECO:0000256" key="14">
    <source>
        <dbReference type="ARBA" id="ARBA00022840"/>
    </source>
</evidence>
<evidence type="ECO:0000313" key="22">
    <source>
        <dbReference type="Proteomes" id="UP000753961"/>
    </source>
</evidence>
<feature type="domain" description="ATP phosphoribosyltransferase catalytic" evidence="19">
    <location>
        <begin position="49"/>
        <end position="203"/>
    </location>
</feature>
<evidence type="ECO:0000259" key="20">
    <source>
        <dbReference type="Pfam" id="PF08029"/>
    </source>
</evidence>
<keyword evidence="8 18" id="KW-0963">Cytoplasm</keyword>
<evidence type="ECO:0000256" key="1">
    <source>
        <dbReference type="ARBA" id="ARBA00000915"/>
    </source>
</evidence>
<keyword evidence="15 18" id="KW-0460">Magnesium</keyword>
<dbReference type="AlphaFoldDB" id="A0A953HNK3"/>
<evidence type="ECO:0000256" key="18">
    <source>
        <dbReference type="HAMAP-Rule" id="MF_00079"/>
    </source>
</evidence>
<keyword evidence="12 18" id="KW-0479">Metal-binding</keyword>
<comment type="subcellular location">
    <subcellularLocation>
        <location evidence="3 18">Cytoplasm</location>
    </subcellularLocation>
</comment>
<evidence type="ECO:0000256" key="12">
    <source>
        <dbReference type="ARBA" id="ARBA00022723"/>
    </source>
</evidence>
<dbReference type="InterPro" id="IPR020621">
    <property type="entry name" value="ATP-PRT_HisG_long"/>
</dbReference>
<gene>
    <name evidence="18 21" type="primary">hisG</name>
    <name evidence="21" type="ORF">KUV50_12165</name>
</gene>
<evidence type="ECO:0000256" key="5">
    <source>
        <dbReference type="ARBA" id="ARBA00007955"/>
    </source>
</evidence>
<dbReference type="Proteomes" id="UP000753961">
    <property type="component" value="Unassembled WGS sequence"/>
</dbReference>
<dbReference type="Gene3D" id="3.30.70.120">
    <property type="match status" value="1"/>
</dbReference>
<keyword evidence="9 18" id="KW-0028">Amino-acid biosynthesis</keyword>
<feature type="domain" description="Histidine biosynthesis HisG C-terminal" evidence="20">
    <location>
        <begin position="208"/>
        <end position="280"/>
    </location>
</feature>